<gene>
    <name evidence="8" type="primary">vapC46</name>
    <name evidence="7" type="synonym">vapC</name>
    <name evidence="8" type="ORF">MLAC_33370</name>
</gene>
<comment type="similarity">
    <text evidence="7">Belongs to the PINc/VapC protein family.</text>
</comment>
<dbReference type="GO" id="GO:0090729">
    <property type="term" value="F:toxin activity"/>
    <property type="evidence" value="ECO:0007669"/>
    <property type="project" value="UniProtKB-KW"/>
</dbReference>
<dbReference type="GO" id="GO:0004540">
    <property type="term" value="F:RNA nuclease activity"/>
    <property type="evidence" value="ECO:0007669"/>
    <property type="project" value="InterPro"/>
</dbReference>
<dbReference type="Pfam" id="PF01850">
    <property type="entry name" value="PIN"/>
    <property type="match status" value="1"/>
</dbReference>
<evidence type="ECO:0000313" key="8">
    <source>
        <dbReference type="EMBL" id="BBX98043.1"/>
    </source>
</evidence>
<evidence type="ECO:0000256" key="4">
    <source>
        <dbReference type="ARBA" id="ARBA00022723"/>
    </source>
</evidence>
<dbReference type="OrthoDB" id="4750219at2"/>
<dbReference type="EMBL" id="AP022581">
    <property type="protein sequence ID" value="BBX98043.1"/>
    <property type="molecule type" value="Genomic_DNA"/>
</dbReference>
<dbReference type="GO" id="GO:0000287">
    <property type="term" value="F:magnesium ion binding"/>
    <property type="evidence" value="ECO:0007669"/>
    <property type="project" value="UniProtKB-UniRule"/>
</dbReference>
<dbReference type="EC" id="3.1.-.-" evidence="7"/>
<organism evidence="8 9">
    <name type="scientific">Mycobacterium lacus</name>
    <dbReference type="NCBI Taxonomy" id="169765"/>
    <lineage>
        <taxon>Bacteria</taxon>
        <taxon>Bacillati</taxon>
        <taxon>Actinomycetota</taxon>
        <taxon>Actinomycetes</taxon>
        <taxon>Mycobacteriales</taxon>
        <taxon>Mycobacteriaceae</taxon>
        <taxon>Mycobacterium</taxon>
    </lineage>
</organism>
<comment type="cofactor">
    <cofactor evidence="1 7">
        <name>Mg(2+)</name>
        <dbReference type="ChEBI" id="CHEBI:18420"/>
    </cofactor>
</comment>
<dbReference type="GO" id="GO:0016787">
    <property type="term" value="F:hydrolase activity"/>
    <property type="evidence" value="ECO:0007669"/>
    <property type="project" value="UniProtKB-KW"/>
</dbReference>
<keyword evidence="6 7" id="KW-0460">Magnesium</keyword>
<dbReference type="InterPro" id="IPR029060">
    <property type="entry name" value="PIN-like_dom_sf"/>
</dbReference>
<evidence type="ECO:0000256" key="5">
    <source>
        <dbReference type="ARBA" id="ARBA00022801"/>
    </source>
</evidence>
<reference evidence="8 9" key="1">
    <citation type="journal article" date="2019" name="Emerg. Microbes Infect.">
        <title>Comprehensive subspecies identification of 175 nontuberculous mycobacteria species based on 7547 genomic profiles.</title>
        <authorList>
            <person name="Matsumoto Y."/>
            <person name="Kinjo T."/>
            <person name="Motooka D."/>
            <person name="Nabeya D."/>
            <person name="Jung N."/>
            <person name="Uechi K."/>
            <person name="Horii T."/>
            <person name="Iida T."/>
            <person name="Fujita J."/>
            <person name="Nakamura S."/>
        </authorList>
    </citation>
    <scope>NUCLEOTIDE SEQUENCE [LARGE SCALE GENOMIC DNA]</scope>
    <source>
        <strain evidence="8 9">JCM 15657</strain>
    </source>
</reference>
<keyword evidence="4 7" id="KW-0479">Metal-binding</keyword>
<comment type="function">
    <text evidence="7">Toxic component of a toxin-antitoxin (TA) system. An RNase.</text>
</comment>
<sequence>MAAIYLDSSAIVKLAVREPESDALRRYLRTRRPRVSSALARTEVMRALLHQGEPARKAGRRVLANLDLLRVDNRVLDLAGGLLPFELRTLDAIHLATAQRLGVDLGRLCTYDERMRDAAEALGLVVIAPC</sequence>
<protein>
    <recommendedName>
        <fullName evidence="7">Ribonuclease VapC</fullName>
        <shortName evidence="7">RNase VapC</shortName>
        <ecNumber evidence="7">3.1.-.-</ecNumber>
    </recommendedName>
    <alternativeName>
        <fullName evidence="7">Toxin VapC</fullName>
    </alternativeName>
</protein>
<dbReference type="CDD" id="cd09874">
    <property type="entry name" value="PIN_MT3492-like"/>
    <property type="match status" value="1"/>
</dbReference>
<evidence type="ECO:0000256" key="2">
    <source>
        <dbReference type="ARBA" id="ARBA00022649"/>
    </source>
</evidence>
<keyword evidence="5 7" id="KW-0378">Hydrolase</keyword>
<keyword evidence="3 7" id="KW-0540">Nuclease</keyword>
<evidence type="ECO:0000256" key="6">
    <source>
        <dbReference type="ARBA" id="ARBA00022842"/>
    </source>
</evidence>
<evidence type="ECO:0000256" key="1">
    <source>
        <dbReference type="ARBA" id="ARBA00001946"/>
    </source>
</evidence>
<proteinExistence type="inferred from homology"/>
<name>A0A1X1Y589_9MYCO</name>
<keyword evidence="7" id="KW-0800">Toxin</keyword>
<dbReference type="InterPro" id="IPR022907">
    <property type="entry name" value="VapC_family"/>
</dbReference>
<dbReference type="SUPFAM" id="SSF88723">
    <property type="entry name" value="PIN domain-like"/>
    <property type="match status" value="1"/>
</dbReference>
<dbReference type="HAMAP" id="MF_00265">
    <property type="entry name" value="VapC_Nob1"/>
    <property type="match status" value="1"/>
</dbReference>
<feature type="binding site" evidence="7">
    <location>
        <position position="7"/>
    </location>
    <ligand>
        <name>Mg(2+)</name>
        <dbReference type="ChEBI" id="CHEBI:18420"/>
    </ligand>
</feature>
<keyword evidence="9" id="KW-1185">Reference proteome</keyword>
<evidence type="ECO:0000256" key="3">
    <source>
        <dbReference type="ARBA" id="ARBA00022722"/>
    </source>
</evidence>
<accession>A0A1X1Y589</accession>
<dbReference type="InterPro" id="IPR002716">
    <property type="entry name" value="PIN_dom"/>
</dbReference>
<dbReference type="RefSeq" id="WP_085160788.1">
    <property type="nucleotide sequence ID" value="NZ_AP022581.1"/>
</dbReference>
<evidence type="ECO:0000313" key="9">
    <source>
        <dbReference type="Proteomes" id="UP000466396"/>
    </source>
</evidence>
<keyword evidence="2 7" id="KW-1277">Toxin-antitoxin system</keyword>
<dbReference type="KEGG" id="mlj:MLAC_33370"/>
<dbReference type="AlphaFoldDB" id="A0A1X1Y589"/>
<dbReference type="STRING" id="169765.AWC15_22540"/>
<dbReference type="Proteomes" id="UP000466396">
    <property type="component" value="Chromosome"/>
</dbReference>
<feature type="binding site" evidence="7">
    <location>
        <position position="91"/>
    </location>
    <ligand>
        <name>Mg(2+)</name>
        <dbReference type="ChEBI" id="CHEBI:18420"/>
    </ligand>
</feature>
<dbReference type="Gene3D" id="3.40.50.1010">
    <property type="entry name" value="5'-nuclease"/>
    <property type="match status" value="1"/>
</dbReference>
<evidence type="ECO:0000256" key="7">
    <source>
        <dbReference type="HAMAP-Rule" id="MF_00265"/>
    </source>
</evidence>